<evidence type="ECO:0000256" key="13">
    <source>
        <dbReference type="ARBA" id="ARBA00023136"/>
    </source>
</evidence>
<dbReference type="Pfam" id="PF05347">
    <property type="entry name" value="Complex1_LYR"/>
    <property type="match status" value="1"/>
</dbReference>
<sequence length="147" mass="17952">MEAPAWYFSKALSHRQKVLRLYRRAIKTVNSWFLPEVLETRYQKVILRARFDLHKNEESEQAKRTLVEGVRELWEKQHPYPLIQCHDPMGSAYGREPDISDKVLDIQWTYQERDQYPYYFARREQRKKEVIEAWEKIKQSWKPVPRA</sequence>
<feature type="domain" description="Complex 1 LYR protein" evidence="16">
    <location>
        <begin position="16"/>
        <end position="74"/>
    </location>
</feature>
<protein>
    <recommendedName>
        <fullName evidence="5">NADH dehydrogenase [ubiquinone] 1 beta subcomplex subunit 9</fullName>
    </recommendedName>
    <alternativeName>
        <fullName evidence="14">Complex I-B22</fullName>
    </alternativeName>
    <alternativeName>
        <fullName evidence="15">NADH-ubiquinone oxidoreductase B22 subunit</fullName>
    </alternativeName>
</protein>
<evidence type="ECO:0000256" key="4">
    <source>
        <dbReference type="ARBA" id="ARBA00011790"/>
    </source>
</evidence>
<evidence type="ECO:0000256" key="2">
    <source>
        <dbReference type="ARBA" id="ARBA00004443"/>
    </source>
</evidence>
<proteinExistence type="inferred from homology"/>
<dbReference type="GO" id="GO:0005743">
    <property type="term" value="C:mitochondrial inner membrane"/>
    <property type="evidence" value="ECO:0007669"/>
    <property type="project" value="UniProtKB-SubCell"/>
</dbReference>
<dbReference type="CDD" id="cd20263">
    <property type="entry name" value="Complex1_LYR_NDUFB9_LYRM3"/>
    <property type="match status" value="1"/>
</dbReference>
<evidence type="ECO:0000256" key="8">
    <source>
        <dbReference type="ARBA" id="ARBA00022660"/>
    </source>
</evidence>
<gene>
    <name evidence="17" type="ORF">SBAD_LOCUS1105</name>
</gene>
<dbReference type="InterPro" id="IPR033034">
    <property type="entry name" value="NDUFB9"/>
</dbReference>
<evidence type="ECO:0000256" key="12">
    <source>
        <dbReference type="ARBA" id="ARBA00023128"/>
    </source>
</evidence>
<evidence type="ECO:0000313" key="18">
    <source>
        <dbReference type="Proteomes" id="UP000270296"/>
    </source>
</evidence>
<dbReference type="EMBL" id="UZAM01006710">
    <property type="protein sequence ID" value="VDO93212.1"/>
    <property type="molecule type" value="Genomic_DNA"/>
</dbReference>
<keyword evidence="12" id="KW-0496">Mitochondrion</keyword>
<keyword evidence="9" id="KW-0999">Mitochondrion inner membrane</keyword>
<dbReference type="OrthoDB" id="13598at2759"/>
<evidence type="ECO:0000313" key="19">
    <source>
        <dbReference type="WBParaSite" id="SBAD_0000114201-mRNA-1"/>
    </source>
</evidence>
<keyword evidence="18" id="KW-1185">Reference proteome</keyword>
<reference evidence="19" key="1">
    <citation type="submission" date="2016-06" db="UniProtKB">
        <authorList>
            <consortium name="WormBaseParasite"/>
        </authorList>
    </citation>
    <scope>IDENTIFICATION</scope>
</reference>
<evidence type="ECO:0000313" key="17">
    <source>
        <dbReference type="EMBL" id="VDO93212.1"/>
    </source>
</evidence>
<keyword evidence="7" id="KW-0597">Phosphoprotein</keyword>
<evidence type="ECO:0000256" key="10">
    <source>
        <dbReference type="ARBA" id="ARBA00022982"/>
    </source>
</evidence>
<evidence type="ECO:0000256" key="5">
    <source>
        <dbReference type="ARBA" id="ARBA00018684"/>
    </source>
</evidence>
<comment type="function">
    <text evidence="1">Accessory subunit of the mitochondrial membrane respiratory chain NADH dehydrogenase (Complex I), that is believed to be not involved in catalysis. Complex I functions in the transfer of electrons from NADH to the respiratory chain. The immediate electron acceptor for the enzyme is believed to be ubiquinone.</text>
</comment>
<evidence type="ECO:0000256" key="11">
    <source>
        <dbReference type="ARBA" id="ARBA00022990"/>
    </source>
</evidence>
<dbReference type="Proteomes" id="UP000270296">
    <property type="component" value="Unassembled WGS sequence"/>
</dbReference>
<evidence type="ECO:0000256" key="9">
    <source>
        <dbReference type="ARBA" id="ARBA00022792"/>
    </source>
</evidence>
<dbReference type="GO" id="GO:0006120">
    <property type="term" value="P:mitochondrial electron transport, NADH to ubiquinone"/>
    <property type="evidence" value="ECO:0007669"/>
    <property type="project" value="InterPro"/>
</dbReference>
<dbReference type="PANTHER" id="PTHR12868:SF0">
    <property type="entry name" value="NADH DEHYDROGENASE [UBIQUINONE] 1 BETA SUBCOMPLEX SUBUNIT 9"/>
    <property type="match status" value="1"/>
</dbReference>
<evidence type="ECO:0000256" key="1">
    <source>
        <dbReference type="ARBA" id="ARBA00002920"/>
    </source>
</evidence>
<dbReference type="AlphaFoldDB" id="A0A183IBW1"/>
<comment type="subcellular location">
    <subcellularLocation>
        <location evidence="2">Mitochondrion inner membrane</location>
        <topology evidence="2">Peripheral membrane protein</topology>
        <orientation evidence="2">Matrix side</orientation>
    </subcellularLocation>
</comment>
<keyword evidence="11" id="KW-0007">Acetylation</keyword>
<evidence type="ECO:0000256" key="14">
    <source>
        <dbReference type="ARBA" id="ARBA00030192"/>
    </source>
</evidence>
<accession>A0A183IBW1</accession>
<keyword evidence="8" id="KW-0679">Respiratory chain</keyword>
<keyword evidence="6" id="KW-0813">Transport</keyword>
<evidence type="ECO:0000256" key="7">
    <source>
        <dbReference type="ARBA" id="ARBA00022553"/>
    </source>
</evidence>
<evidence type="ECO:0000256" key="6">
    <source>
        <dbReference type="ARBA" id="ARBA00022448"/>
    </source>
</evidence>
<comment type="subunit">
    <text evidence="4">Mammalian complex I is composed of 45 different subunits.</text>
</comment>
<comment type="similarity">
    <text evidence="3">Belongs to the complex I LYR family.</text>
</comment>
<dbReference type="PANTHER" id="PTHR12868">
    <property type="entry name" value="NADH-UBIQUINONE OXIDOREDUCTASE B22 SUBUNIT"/>
    <property type="match status" value="1"/>
</dbReference>
<evidence type="ECO:0000259" key="16">
    <source>
        <dbReference type="Pfam" id="PF05347"/>
    </source>
</evidence>
<reference evidence="17 18" key="2">
    <citation type="submission" date="2018-11" db="EMBL/GenBank/DDBJ databases">
        <authorList>
            <consortium name="Pathogen Informatics"/>
        </authorList>
    </citation>
    <scope>NUCLEOTIDE SEQUENCE [LARGE SCALE GENOMIC DNA]</scope>
</reference>
<keyword evidence="13" id="KW-0472">Membrane</keyword>
<name>A0A183IBW1_9BILA</name>
<evidence type="ECO:0000256" key="15">
    <source>
        <dbReference type="ARBA" id="ARBA00032528"/>
    </source>
</evidence>
<dbReference type="InterPro" id="IPR008011">
    <property type="entry name" value="Complex1_LYR_dom"/>
</dbReference>
<dbReference type="WBParaSite" id="SBAD_0000114201-mRNA-1">
    <property type="protein sequence ID" value="SBAD_0000114201-mRNA-1"/>
    <property type="gene ID" value="SBAD_0000114201"/>
</dbReference>
<evidence type="ECO:0000256" key="3">
    <source>
        <dbReference type="ARBA" id="ARBA00009508"/>
    </source>
</evidence>
<organism evidence="19">
    <name type="scientific">Soboliphyme baturini</name>
    <dbReference type="NCBI Taxonomy" id="241478"/>
    <lineage>
        <taxon>Eukaryota</taxon>
        <taxon>Metazoa</taxon>
        <taxon>Ecdysozoa</taxon>
        <taxon>Nematoda</taxon>
        <taxon>Enoplea</taxon>
        <taxon>Dorylaimia</taxon>
        <taxon>Dioctophymatida</taxon>
        <taxon>Dioctophymatoidea</taxon>
        <taxon>Soboliphymatidae</taxon>
        <taxon>Soboliphyme</taxon>
    </lineage>
</organism>
<keyword evidence="10" id="KW-0249">Electron transport</keyword>
<dbReference type="InterPro" id="IPR045292">
    <property type="entry name" value="Complex1_LYR_NDUFB9_LYRM3"/>
</dbReference>